<dbReference type="EMBL" id="JAPZBU010000005">
    <property type="protein sequence ID" value="KAJ5404531.1"/>
    <property type="molecule type" value="Genomic_DNA"/>
</dbReference>
<protein>
    <submittedName>
        <fullName evidence="2">Uncharacterized protein</fullName>
    </submittedName>
</protein>
<reference evidence="2" key="2">
    <citation type="journal article" date="2023" name="IMA Fungus">
        <title>Comparative genomic study of the Penicillium genus elucidates a diverse pangenome and 15 lateral gene transfer events.</title>
        <authorList>
            <person name="Petersen C."/>
            <person name="Sorensen T."/>
            <person name="Nielsen M.R."/>
            <person name="Sondergaard T.E."/>
            <person name="Sorensen J.L."/>
            <person name="Fitzpatrick D.A."/>
            <person name="Frisvad J.C."/>
            <person name="Nielsen K.L."/>
        </authorList>
    </citation>
    <scope>NUCLEOTIDE SEQUENCE</scope>
    <source>
        <strain evidence="2">IBT 29677</strain>
    </source>
</reference>
<evidence type="ECO:0000313" key="3">
    <source>
        <dbReference type="Proteomes" id="UP001147747"/>
    </source>
</evidence>
<keyword evidence="3" id="KW-1185">Reference proteome</keyword>
<dbReference type="GeneID" id="81368019"/>
<keyword evidence="1" id="KW-1133">Transmembrane helix</keyword>
<dbReference type="OrthoDB" id="2421200at2759"/>
<dbReference type="AlphaFoldDB" id="A0A9X0BCA5"/>
<dbReference type="SUPFAM" id="SSF161084">
    <property type="entry name" value="MAPEG domain-like"/>
    <property type="match status" value="1"/>
</dbReference>
<keyword evidence="1" id="KW-0472">Membrane</keyword>
<comment type="caution">
    <text evidence="2">The sequence shown here is derived from an EMBL/GenBank/DDBJ whole genome shotgun (WGS) entry which is preliminary data.</text>
</comment>
<feature type="transmembrane region" description="Helical" evidence="1">
    <location>
        <begin position="16"/>
        <end position="36"/>
    </location>
</feature>
<dbReference type="RefSeq" id="XP_056491773.1">
    <property type="nucleotide sequence ID" value="XM_056629039.1"/>
</dbReference>
<feature type="transmembrane region" description="Helical" evidence="1">
    <location>
        <begin position="92"/>
        <end position="113"/>
    </location>
</feature>
<sequence>MDCTAYPDRVIPAMTAIYLFWTFGATGAFSVAGQAASRAEGLDLNHPRQHLGNMRGLPLCLRSAPSFLIEGFSGFAAVAALTQILDSDNRQIVNLLGLHVLLKVFVYYPSYILNVPPIVRMLRCSQRSTYGVAYEAKETVAVRRK</sequence>
<proteinExistence type="predicted"/>
<name>A0A9X0BCA5_9EURO</name>
<dbReference type="Proteomes" id="UP001147747">
    <property type="component" value="Unassembled WGS sequence"/>
</dbReference>
<reference evidence="2" key="1">
    <citation type="submission" date="2022-12" db="EMBL/GenBank/DDBJ databases">
        <authorList>
            <person name="Petersen C."/>
        </authorList>
    </citation>
    <scope>NUCLEOTIDE SEQUENCE</scope>
    <source>
        <strain evidence="2">IBT 29677</strain>
    </source>
</reference>
<feature type="transmembrane region" description="Helical" evidence="1">
    <location>
        <begin position="57"/>
        <end position="80"/>
    </location>
</feature>
<evidence type="ECO:0000313" key="2">
    <source>
        <dbReference type="EMBL" id="KAJ5404531.1"/>
    </source>
</evidence>
<evidence type="ECO:0000256" key="1">
    <source>
        <dbReference type="SAM" id="Phobius"/>
    </source>
</evidence>
<organism evidence="2 3">
    <name type="scientific">Penicillium cosmopolitanum</name>
    <dbReference type="NCBI Taxonomy" id="1131564"/>
    <lineage>
        <taxon>Eukaryota</taxon>
        <taxon>Fungi</taxon>
        <taxon>Dikarya</taxon>
        <taxon>Ascomycota</taxon>
        <taxon>Pezizomycotina</taxon>
        <taxon>Eurotiomycetes</taxon>
        <taxon>Eurotiomycetidae</taxon>
        <taxon>Eurotiales</taxon>
        <taxon>Aspergillaceae</taxon>
        <taxon>Penicillium</taxon>
    </lineage>
</organism>
<dbReference type="InterPro" id="IPR023352">
    <property type="entry name" value="MAPEG-like_dom_sf"/>
</dbReference>
<keyword evidence="1" id="KW-0812">Transmembrane</keyword>
<accession>A0A9X0BCA5</accession>
<gene>
    <name evidence="2" type="ORF">N7509_004402</name>
</gene>